<dbReference type="OrthoDB" id="191037at2759"/>
<dbReference type="AlphaFoldDB" id="A0A316WFE1"/>
<name>A0A316WFE1_9BASI</name>
<evidence type="ECO:0000313" key="3">
    <source>
        <dbReference type="EMBL" id="PWN46363.1"/>
    </source>
</evidence>
<reference evidence="3 4" key="1">
    <citation type="journal article" date="2018" name="Mol. Biol. Evol.">
        <title>Broad Genomic Sampling Reveals a Smut Pathogenic Ancestry of the Fungal Clade Ustilaginomycotina.</title>
        <authorList>
            <person name="Kijpornyongpan T."/>
            <person name="Mondo S.J."/>
            <person name="Barry K."/>
            <person name="Sandor L."/>
            <person name="Lee J."/>
            <person name="Lipzen A."/>
            <person name="Pangilinan J."/>
            <person name="LaButti K."/>
            <person name="Hainaut M."/>
            <person name="Henrissat B."/>
            <person name="Grigoriev I.V."/>
            <person name="Spatafora J.W."/>
            <person name="Aime M.C."/>
        </authorList>
    </citation>
    <scope>NUCLEOTIDE SEQUENCE [LARGE SCALE GENOMIC DNA]</scope>
    <source>
        <strain evidence="3 4">MCA 4658</strain>
    </source>
</reference>
<accession>A0A316WFE1</accession>
<dbReference type="InterPro" id="IPR052898">
    <property type="entry name" value="ACAD10-like"/>
</dbReference>
<dbReference type="InterPro" id="IPR041726">
    <property type="entry name" value="ACAD10_11_N"/>
</dbReference>
<protein>
    <submittedName>
        <fullName evidence="3">APH-domain-containing protein</fullName>
    </submittedName>
</protein>
<feature type="region of interest" description="Disordered" evidence="1">
    <location>
        <begin position="1"/>
        <end position="20"/>
    </location>
</feature>
<dbReference type="SUPFAM" id="SSF56112">
    <property type="entry name" value="Protein kinase-like (PK-like)"/>
    <property type="match status" value="1"/>
</dbReference>
<proteinExistence type="predicted"/>
<gene>
    <name evidence="3" type="ORF">IE81DRAFT_319271</name>
</gene>
<dbReference type="GeneID" id="37034544"/>
<dbReference type="Pfam" id="PF01636">
    <property type="entry name" value="APH"/>
    <property type="match status" value="1"/>
</dbReference>
<feature type="domain" description="Aminoglycoside phosphotransferase" evidence="2">
    <location>
        <begin position="48"/>
        <end position="293"/>
    </location>
</feature>
<evidence type="ECO:0000313" key="4">
    <source>
        <dbReference type="Proteomes" id="UP000245783"/>
    </source>
</evidence>
<keyword evidence="4" id="KW-1185">Reference proteome</keyword>
<dbReference type="STRING" id="1522189.A0A316WFE1"/>
<feature type="region of interest" description="Disordered" evidence="1">
    <location>
        <begin position="99"/>
        <end position="119"/>
    </location>
</feature>
<evidence type="ECO:0000259" key="2">
    <source>
        <dbReference type="Pfam" id="PF01636"/>
    </source>
</evidence>
<feature type="compositionally biased region" description="Low complexity" evidence="1">
    <location>
        <begin position="1"/>
        <end position="11"/>
    </location>
</feature>
<dbReference type="PANTHER" id="PTHR47829">
    <property type="entry name" value="HYDROLASE, PUTATIVE (AFU_ORTHOLOGUE AFUA_1G12880)-RELATED"/>
    <property type="match status" value="1"/>
</dbReference>
<dbReference type="EMBL" id="KZ819351">
    <property type="protein sequence ID" value="PWN46363.1"/>
    <property type="molecule type" value="Genomic_DNA"/>
</dbReference>
<dbReference type="InParanoid" id="A0A316WFE1"/>
<dbReference type="RefSeq" id="XP_025373523.1">
    <property type="nucleotide sequence ID" value="XM_025512674.1"/>
</dbReference>
<sequence>MSGSSSSSSGSTKKEGQKYGEIRNTIDLDVLNDYLKKNVKGIAAPVTAKQFSFGQSNPTYILTDSDASKYVLRKKPPGTLLSPTAHAVEREYRVLKALGEHNERLPGDKGTGPHDDQRLKHRDAVPVPKVYTLCEDASILGTPWYIMQFVEGRIFEDPRMVTIPKQERIQCYESALKTLAALHRIKPADVGLESYGKTQDFYMRQLKGLGKVSYMQSKAKDKDTGKEVGEIPSFKDITTWFAKNMVADENGITHGDYKIDNLIFHPTEPRVIGVLDWELSTLGHPLSDLGNILQPFSLDCPDPSIASAPLDQLQKSGSGKSEDMFMSLGGLDKSTCPVPTKEQNLEIYCQAVERPFPIPNWAFCEAWAWFRLAVIAQGIAARVAQKQASSAEAVRYASKFPACAENVKLIIRRSEEGKAKL</sequence>
<evidence type="ECO:0000256" key="1">
    <source>
        <dbReference type="SAM" id="MobiDB-lite"/>
    </source>
</evidence>
<dbReference type="Proteomes" id="UP000245783">
    <property type="component" value="Unassembled WGS sequence"/>
</dbReference>
<dbReference type="CDD" id="cd05154">
    <property type="entry name" value="ACAD10_11_N-like"/>
    <property type="match status" value="1"/>
</dbReference>
<dbReference type="Gene3D" id="3.90.1200.10">
    <property type="match status" value="1"/>
</dbReference>
<dbReference type="PANTHER" id="PTHR47829:SF1">
    <property type="entry name" value="HAD FAMILY PHOSPHATASE"/>
    <property type="match status" value="1"/>
</dbReference>
<dbReference type="InterPro" id="IPR002575">
    <property type="entry name" value="Aminoglycoside_PTrfase"/>
</dbReference>
<dbReference type="InterPro" id="IPR011009">
    <property type="entry name" value="Kinase-like_dom_sf"/>
</dbReference>
<organism evidence="3 4">
    <name type="scientific">Ceraceosorus guamensis</name>
    <dbReference type="NCBI Taxonomy" id="1522189"/>
    <lineage>
        <taxon>Eukaryota</taxon>
        <taxon>Fungi</taxon>
        <taxon>Dikarya</taxon>
        <taxon>Basidiomycota</taxon>
        <taxon>Ustilaginomycotina</taxon>
        <taxon>Exobasidiomycetes</taxon>
        <taxon>Ceraceosorales</taxon>
        <taxon>Ceraceosoraceae</taxon>
        <taxon>Ceraceosorus</taxon>
    </lineage>
</organism>
<dbReference type="Gene3D" id="3.30.200.20">
    <property type="entry name" value="Phosphorylase Kinase, domain 1"/>
    <property type="match status" value="1"/>
</dbReference>